<dbReference type="InterPro" id="IPR046960">
    <property type="entry name" value="PPR_At4g14850-like_plant"/>
</dbReference>
<dbReference type="OrthoDB" id="185373at2759"/>
<name>A0A7J0GUT9_9ERIC</name>
<dbReference type="PANTHER" id="PTHR47926">
    <property type="entry name" value="PENTATRICOPEPTIDE REPEAT-CONTAINING PROTEIN"/>
    <property type="match status" value="1"/>
</dbReference>
<dbReference type="Proteomes" id="UP000585474">
    <property type="component" value="Unassembled WGS sequence"/>
</dbReference>
<evidence type="ECO:0000256" key="2">
    <source>
        <dbReference type="PROSITE-ProRule" id="PRU00708"/>
    </source>
</evidence>
<evidence type="ECO:0000313" key="3">
    <source>
        <dbReference type="EMBL" id="GFZ14501.1"/>
    </source>
</evidence>
<dbReference type="EMBL" id="BJWL01000024">
    <property type="protein sequence ID" value="GFZ14501.1"/>
    <property type="molecule type" value="Genomic_DNA"/>
</dbReference>
<dbReference type="GO" id="GO:0003723">
    <property type="term" value="F:RNA binding"/>
    <property type="evidence" value="ECO:0007669"/>
    <property type="project" value="InterPro"/>
</dbReference>
<keyword evidence="1" id="KW-0677">Repeat</keyword>
<evidence type="ECO:0008006" key="5">
    <source>
        <dbReference type="Google" id="ProtNLM"/>
    </source>
</evidence>
<dbReference type="AlphaFoldDB" id="A0A7J0GUT9"/>
<dbReference type="Gene3D" id="1.25.40.10">
    <property type="entry name" value="Tetratricopeptide repeat domain"/>
    <property type="match status" value="2"/>
</dbReference>
<dbReference type="GO" id="GO:0009451">
    <property type="term" value="P:RNA modification"/>
    <property type="evidence" value="ECO:0007669"/>
    <property type="project" value="InterPro"/>
</dbReference>
<evidence type="ECO:0000256" key="1">
    <source>
        <dbReference type="ARBA" id="ARBA00022737"/>
    </source>
</evidence>
<feature type="repeat" description="PPR" evidence="2">
    <location>
        <begin position="77"/>
        <end position="111"/>
    </location>
</feature>
<organism evidence="3 4">
    <name type="scientific">Actinidia rufa</name>
    <dbReference type="NCBI Taxonomy" id="165716"/>
    <lineage>
        <taxon>Eukaryota</taxon>
        <taxon>Viridiplantae</taxon>
        <taxon>Streptophyta</taxon>
        <taxon>Embryophyta</taxon>
        <taxon>Tracheophyta</taxon>
        <taxon>Spermatophyta</taxon>
        <taxon>Magnoliopsida</taxon>
        <taxon>eudicotyledons</taxon>
        <taxon>Gunneridae</taxon>
        <taxon>Pentapetalae</taxon>
        <taxon>asterids</taxon>
        <taxon>Ericales</taxon>
        <taxon>Actinidiaceae</taxon>
        <taxon>Actinidia</taxon>
    </lineage>
</organism>
<accession>A0A7J0GUT9</accession>
<dbReference type="InterPro" id="IPR011990">
    <property type="entry name" value="TPR-like_helical_dom_sf"/>
</dbReference>
<sequence>MIDDEMMPDKYLVPTIFKACNAVRLLRSGKMVHGVCGEEGVWDRENENTALCNEMIAAYVDEGKMDASMKNYDLKPDEITYHTMLAGYARQGKKNDTHELLSEMTKIGLKPNIVSFNNLISGFQQYGLTYEALKLFRITQSPSNRCFCVVRPNPITVTGALAACADPSLLRQGKEIHRYLIKNNFESNIFVSSALVEHTEDALKLFNVLLAEGHIPSLITFMTLLPACSDMEAASVGRALHGYILKSPNIKLNNTLASALIEMYAKCDYTVDAKLVFDSDITEDTALRNAMTSDYSTYGMATNVVALFEQRETGNLLENYKPYSTSIDLYP</sequence>
<dbReference type="Pfam" id="PF13812">
    <property type="entry name" value="PPR_3"/>
    <property type="match status" value="1"/>
</dbReference>
<evidence type="ECO:0000313" key="4">
    <source>
        <dbReference type="Proteomes" id="UP000585474"/>
    </source>
</evidence>
<reference evidence="3 4" key="1">
    <citation type="submission" date="2019-07" db="EMBL/GenBank/DDBJ databases">
        <title>De Novo Assembly of kiwifruit Actinidia rufa.</title>
        <authorList>
            <person name="Sugita-Konishi S."/>
            <person name="Sato K."/>
            <person name="Mori E."/>
            <person name="Abe Y."/>
            <person name="Kisaki G."/>
            <person name="Hamano K."/>
            <person name="Suezawa K."/>
            <person name="Otani M."/>
            <person name="Fukuda T."/>
            <person name="Manabe T."/>
            <person name="Gomi K."/>
            <person name="Tabuchi M."/>
            <person name="Akimitsu K."/>
            <person name="Kataoka I."/>
        </authorList>
    </citation>
    <scope>NUCLEOTIDE SEQUENCE [LARGE SCALE GENOMIC DNA]</scope>
    <source>
        <strain evidence="4">cv. Fuchu</strain>
    </source>
</reference>
<dbReference type="NCBIfam" id="TIGR00756">
    <property type="entry name" value="PPR"/>
    <property type="match status" value="1"/>
</dbReference>
<keyword evidence="4" id="KW-1185">Reference proteome</keyword>
<dbReference type="PROSITE" id="PS51375">
    <property type="entry name" value="PPR"/>
    <property type="match status" value="1"/>
</dbReference>
<proteinExistence type="predicted"/>
<comment type="caution">
    <text evidence="3">The sequence shown here is derived from an EMBL/GenBank/DDBJ whole genome shotgun (WGS) entry which is preliminary data.</text>
</comment>
<protein>
    <recommendedName>
        <fullName evidence="5">Tetratricopeptide repeat (TPR)-like superfamily protein</fullName>
    </recommendedName>
</protein>
<gene>
    <name evidence="3" type="ORF">Acr_24g0006910</name>
</gene>
<dbReference type="InterPro" id="IPR002885">
    <property type="entry name" value="PPR_rpt"/>
</dbReference>